<name>A0A4U5M939_STECR</name>
<protein>
    <submittedName>
        <fullName evidence="1">Uncharacterized protein</fullName>
    </submittedName>
</protein>
<comment type="caution">
    <text evidence="1">The sequence shown here is derived from an EMBL/GenBank/DDBJ whole genome shotgun (WGS) entry which is preliminary data.</text>
</comment>
<dbReference type="Proteomes" id="UP000298663">
    <property type="component" value="Unassembled WGS sequence"/>
</dbReference>
<evidence type="ECO:0000313" key="1">
    <source>
        <dbReference type="EMBL" id="TKR65486.1"/>
    </source>
</evidence>
<dbReference type="AlphaFoldDB" id="A0A4U5M939"/>
<sequence length="235" mass="27947">MCQRYYFEFSNDEQALRFPYFGPNPYMPEIPFAPPHFQFAHSVNVGLLTLPFQTQDELPEEEYKKLLRRCQKAHVKWQHEITTTLYPRWKKVIYELKKYRMLLERQGYQDPELKQRMKDKELAIWEDYRNEDAVEKARKQHEKAMRQREEGRRAAEEGLSHSPDYLPFLRVAPAPVFSPPEPPKVEGPRRRVPIIQGDALLEYLDKQGQNNNAEPPLNGYDGNWYSAMKRAFEDA</sequence>
<reference evidence="1 2" key="2">
    <citation type="journal article" date="2019" name="G3 (Bethesda)">
        <title>Hybrid Assembly of the Genome of the Entomopathogenic Nematode Steinernema carpocapsae Identifies the X-Chromosome.</title>
        <authorList>
            <person name="Serra L."/>
            <person name="Macchietto M."/>
            <person name="Macias-Munoz A."/>
            <person name="McGill C.J."/>
            <person name="Rodriguez I.M."/>
            <person name="Rodriguez B."/>
            <person name="Murad R."/>
            <person name="Mortazavi A."/>
        </authorList>
    </citation>
    <scope>NUCLEOTIDE SEQUENCE [LARGE SCALE GENOMIC DNA]</scope>
    <source>
        <strain evidence="1 2">ALL</strain>
    </source>
</reference>
<dbReference type="EMBL" id="AZBU02000009">
    <property type="protein sequence ID" value="TKR65486.1"/>
    <property type="molecule type" value="Genomic_DNA"/>
</dbReference>
<reference evidence="1 2" key="1">
    <citation type="journal article" date="2015" name="Genome Biol.">
        <title>Comparative genomics of Steinernema reveals deeply conserved gene regulatory networks.</title>
        <authorList>
            <person name="Dillman A.R."/>
            <person name="Macchietto M."/>
            <person name="Porter C.F."/>
            <person name="Rogers A."/>
            <person name="Williams B."/>
            <person name="Antoshechkin I."/>
            <person name="Lee M.M."/>
            <person name="Goodwin Z."/>
            <person name="Lu X."/>
            <person name="Lewis E.E."/>
            <person name="Goodrich-Blair H."/>
            <person name="Stock S.P."/>
            <person name="Adams B.J."/>
            <person name="Sternberg P.W."/>
            <person name="Mortazavi A."/>
        </authorList>
    </citation>
    <scope>NUCLEOTIDE SEQUENCE [LARGE SCALE GENOMIC DNA]</scope>
    <source>
        <strain evidence="1 2">ALL</strain>
    </source>
</reference>
<proteinExistence type="predicted"/>
<accession>A0A4U5M939</accession>
<organism evidence="1 2">
    <name type="scientific">Steinernema carpocapsae</name>
    <name type="common">Entomopathogenic nematode</name>
    <dbReference type="NCBI Taxonomy" id="34508"/>
    <lineage>
        <taxon>Eukaryota</taxon>
        <taxon>Metazoa</taxon>
        <taxon>Ecdysozoa</taxon>
        <taxon>Nematoda</taxon>
        <taxon>Chromadorea</taxon>
        <taxon>Rhabditida</taxon>
        <taxon>Tylenchina</taxon>
        <taxon>Panagrolaimomorpha</taxon>
        <taxon>Strongyloidoidea</taxon>
        <taxon>Steinernematidae</taxon>
        <taxon>Steinernema</taxon>
    </lineage>
</organism>
<keyword evidence="2" id="KW-1185">Reference proteome</keyword>
<gene>
    <name evidence="1" type="ORF">L596_025882</name>
</gene>
<evidence type="ECO:0000313" key="2">
    <source>
        <dbReference type="Proteomes" id="UP000298663"/>
    </source>
</evidence>